<keyword evidence="2" id="KW-1185">Reference proteome</keyword>
<sequence length="73" mass="8421">MGYTCVDKAEIVDFDQSDAAFKRAPRLSPALLEQQIETIPDRSDAYAEMSDKFGDYRYRDNVPRREARGMPFV</sequence>
<protein>
    <submittedName>
        <fullName evidence="1">Uncharacterized protein</fullName>
    </submittedName>
</protein>
<comment type="caution">
    <text evidence="1">The sequence shown here is derived from an EMBL/GenBank/DDBJ whole genome shotgun (WGS) entry which is preliminary data.</text>
</comment>
<name>A0ABT3ZG14_9HYPH</name>
<organism evidence="1 2">
    <name type="scientific">Hoeflea algicola</name>
    <dbReference type="NCBI Taxonomy" id="2983763"/>
    <lineage>
        <taxon>Bacteria</taxon>
        <taxon>Pseudomonadati</taxon>
        <taxon>Pseudomonadota</taxon>
        <taxon>Alphaproteobacteria</taxon>
        <taxon>Hyphomicrobiales</taxon>
        <taxon>Rhizobiaceae</taxon>
        <taxon>Hoeflea</taxon>
    </lineage>
</organism>
<dbReference type="EMBL" id="JAOVZR010000003">
    <property type="protein sequence ID" value="MCY0150750.1"/>
    <property type="molecule type" value="Genomic_DNA"/>
</dbReference>
<evidence type="ECO:0000313" key="1">
    <source>
        <dbReference type="EMBL" id="MCY0150750.1"/>
    </source>
</evidence>
<dbReference type="RefSeq" id="WP_267656477.1">
    <property type="nucleotide sequence ID" value="NZ_JAOVZR010000003.1"/>
</dbReference>
<gene>
    <name evidence="1" type="ORF">OEG84_24395</name>
</gene>
<evidence type="ECO:0000313" key="2">
    <source>
        <dbReference type="Proteomes" id="UP001073227"/>
    </source>
</evidence>
<dbReference type="Proteomes" id="UP001073227">
    <property type="component" value="Unassembled WGS sequence"/>
</dbReference>
<accession>A0ABT3ZG14</accession>
<proteinExistence type="predicted"/>
<reference evidence="1" key="1">
    <citation type="submission" date="2022-10" db="EMBL/GenBank/DDBJ databases">
        <title>Hoeflea sp. G2-23, isolated from marine algae.</title>
        <authorList>
            <person name="Kristyanto S."/>
            <person name="Kim J.M."/>
            <person name="Jeon C.O."/>
        </authorList>
    </citation>
    <scope>NUCLEOTIDE SEQUENCE</scope>
    <source>
        <strain evidence="1">G2-23</strain>
    </source>
</reference>